<dbReference type="PANTHER" id="PTHR33254:SF4">
    <property type="entry name" value="4-HYDROXY-4-METHYL-2-OXOGLUTARATE ALDOLASE 3-RELATED"/>
    <property type="match status" value="1"/>
</dbReference>
<evidence type="ECO:0000256" key="6">
    <source>
        <dbReference type="ARBA" id="ARBA00012947"/>
    </source>
</evidence>
<organism evidence="14 15">
    <name type="scientific">Candidatus Copromonas faecavium</name>
    <name type="common">nom. illeg.</name>
    <dbReference type="NCBI Taxonomy" id="2840740"/>
    <lineage>
        <taxon>Bacteria</taxon>
        <taxon>Bacillati</taxon>
        <taxon>Bacillota</taxon>
        <taxon>Clostridia</taxon>
        <taxon>Lachnospirales</taxon>
        <taxon>Lachnospiraceae</taxon>
        <taxon>Candidatus Copromonas (nom. illeg.)</taxon>
    </lineage>
</organism>
<dbReference type="AlphaFoldDB" id="A0A9D1D4A3"/>
<comment type="subunit">
    <text evidence="4">Homotrimer.</text>
</comment>
<evidence type="ECO:0000256" key="4">
    <source>
        <dbReference type="ARBA" id="ARBA00011233"/>
    </source>
</evidence>
<comment type="caution">
    <text evidence="14">The sequence shown here is derived from an EMBL/GenBank/DDBJ whole genome shotgun (WGS) entry which is preliminary data.</text>
</comment>
<evidence type="ECO:0000256" key="3">
    <source>
        <dbReference type="ARBA" id="ARBA00008621"/>
    </source>
</evidence>
<dbReference type="InterPro" id="IPR005493">
    <property type="entry name" value="RraA/RraA-like"/>
</dbReference>
<dbReference type="GO" id="GO:0008948">
    <property type="term" value="F:oxaloacetate decarboxylase activity"/>
    <property type="evidence" value="ECO:0007669"/>
    <property type="project" value="UniProtKB-EC"/>
</dbReference>
<evidence type="ECO:0000256" key="11">
    <source>
        <dbReference type="ARBA" id="ARBA00032305"/>
    </source>
</evidence>
<reference evidence="14" key="1">
    <citation type="submission" date="2020-10" db="EMBL/GenBank/DDBJ databases">
        <authorList>
            <person name="Gilroy R."/>
        </authorList>
    </citation>
    <scope>NUCLEOTIDE SEQUENCE</scope>
    <source>
        <strain evidence="14">CHK180-2868</strain>
    </source>
</reference>
<evidence type="ECO:0000256" key="13">
    <source>
        <dbReference type="PIRSR" id="PIRSR605493-1"/>
    </source>
</evidence>
<dbReference type="EC" id="4.1.1.112" evidence="6"/>
<evidence type="ECO:0000256" key="5">
    <source>
        <dbReference type="ARBA" id="ARBA00012213"/>
    </source>
</evidence>
<comment type="catalytic activity">
    <reaction evidence="12">
        <text>oxaloacetate + H(+) = pyruvate + CO2</text>
        <dbReference type="Rhea" id="RHEA:15641"/>
        <dbReference type="ChEBI" id="CHEBI:15361"/>
        <dbReference type="ChEBI" id="CHEBI:15378"/>
        <dbReference type="ChEBI" id="CHEBI:16452"/>
        <dbReference type="ChEBI" id="CHEBI:16526"/>
        <dbReference type="EC" id="4.1.1.112"/>
    </reaction>
</comment>
<evidence type="ECO:0000256" key="12">
    <source>
        <dbReference type="ARBA" id="ARBA00047973"/>
    </source>
</evidence>
<protein>
    <recommendedName>
        <fullName evidence="7">Putative 4-hydroxy-4-methyl-2-oxoglutarate aldolase</fullName>
        <ecNumber evidence="6">4.1.1.112</ecNumber>
        <ecNumber evidence="5">4.1.3.17</ecNumber>
    </recommendedName>
    <alternativeName>
        <fullName evidence="11">Oxaloacetate decarboxylase</fullName>
    </alternativeName>
    <alternativeName>
        <fullName evidence="9">Regulator of ribonuclease activity homolog</fullName>
    </alternativeName>
    <alternativeName>
        <fullName evidence="10">RraA-like protein</fullName>
    </alternativeName>
</protein>
<dbReference type="Pfam" id="PF03737">
    <property type="entry name" value="RraA-like"/>
    <property type="match status" value="1"/>
</dbReference>
<reference evidence="14" key="2">
    <citation type="journal article" date="2021" name="PeerJ">
        <title>Extensive microbial diversity within the chicken gut microbiome revealed by metagenomics and culture.</title>
        <authorList>
            <person name="Gilroy R."/>
            <person name="Ravi A."/>
            <person name="Getino M."/>
            <person name="Pursley I."/>
            <person name="Horton D.L."/>
            <person name="Alikhan N.F."/>
            <person name="Baker D."/>
            <person name="Gharbi K."/>
            <person name="Hall N."/>
            <person name="Watson M."/>
            <person name="Adriaenssens E.M."/>
            <person name="Foster-Nyarko E."/>
            <person name="Jarju S."/>
            <person name="Secka A."/>
            <person name="Antonio M."/>
            <person name="Oren A."/>
            <person name="Chaudhuri R.R."/>
            <person name="La Ragione R."/>
            <person name="Hildebrand F."/>
            <person name="Pallen M.J."/>
        </authorList>
    </citation>
    <scope>NUCLEOTIDE SEQUENCE</scope>
    <source>
        <strain evidence="14">CHK180-2868</strain>
    </source>
</reference>
<evidence type="ECO:0000256" key="2">
    <source>
        <dbReference type="ARBA" id="ARBA00001968"/>
    </source>
</evidence>
<dbReference type="PANTHER" id="PTHR33254">
    <property type="entry name" value="4-HYDROXY-4-METHYL-2-OXOGLUTARATE ALDOLASE 3-RELATED"/>
    <property type="match status" value="1"/>
</dbReference>
<dbReference type="GO" id="GO:0047443">
    <property type="term" value="F:4-hydroxy-4-methyl-2-oxoglutarate aldolase activity"/>
    <property type="evidence" value="ECO:0007669"/>
    <property type="project" value="UniProtKB-EC"/>
</dbReference>
<dbReference type="CDD" id="cd16841">
    <property type="entry name" value="RraA_family"/>
    <property type="match status" value="1"/>
</dbReference>
<sequence length="217" mass="23384">MEWTKELAERFLKTDPATYGHFLGVSFMNPRMKPINKHSKLVGPAYTVKLLGKDSCALYKAIQEAPKGCVLVIDHSGDEVFASVGEMVARNAKAMGIAGIVINGMATDSLHIEEMDFPVFSLGISVATTNVWGVSGEYNIPVNCAGAVVHPGDIVFGDADGVVVIQPEGYEEMLVQAEAAAAREVEMRKKFAEGIPSLKSVDRLLEADVLGFIAKNR</sequence>
<evidence type="ECO:0000256" key="8">
    <source>
        <dbReference type="ARBA" id="ARBA00025046"/>
    </source>
</evidence>
<evidence type="ECO:0000256" key="10">
    <source>
        <dbReference type="ARBA" id="ARBA00030169"/>
    </source>
</evidence>
<feature type="binding site" evidence="13">
    <location>
        <position position="108"/>
    </location>
    <ligand>
        <name>Mg(2+)</name>
        <dbReference type="ChEBI" id="CHEBI:18420"/>
    </ligand>
</feature>
<evidence type="ECO:0000256" key="9">
    <source>
        <dbReference type="ARBA" id="ARBA00029596"/>
    </source>
</evidence>
<evidence type="ECO:0000256" key="1">
    <source>
        <dbReference type="ARBA" id="ARBA00001342"/>
    </source>
</evidence>
<comment type="catalytic activity">
    <reaction evidence="1">
        <text>4-hydroxy-4-methyl-2-oxoglutarate = 2 pyruvate</text>
        <dbReference type="Rhea" id="RHEA:22748"/>
        <dbReference type="ChEBI" id="CHEBI:15361"/>
        <dbReference type="ChEBI" id="CHEBI:58276"/>
        <dbReference type="EC" id="4.1.3.17"/>
    </reaction>
</comment>
<feature type="binding site" evidence="13">
    <location>
        <begin position="85"/>
        <end position="88"/>
    </location>
    <ligand>
        <name>substrate</name>
    </ligand>
</feature>
<dbReference type="GO" id="GO:0046872">
    <property type="term" value="F:metal ion binding"/>
    <property type="evidence" value="ECO:0007669"/>
    <property type="project" value="UniProtKB-KW"/>
</dbReference>
<comment type="function">
    <text evidence="8">Catalyzes the aldol cleavage of 4-hydroxy-4-methyl-2-oxoglutarate (HMG) into 2 molecules of pyruvate. Also contains a secondary oxaloacetate (OAA) decarboxylase activity due to the common pyruvate enolate transition state formed following C-C bond cleavage in the retro-aldol and decarboxylation reactions.</text>
</comment>
<keyword evidence="13" id="KW-0460">Magnesium</keyword>
<dbReference type="InterPro" id="IPR036704">
    <property type="entry name" value="RraA/RraA-like_sf"/>
</dbReference>
<comment type="cofactor">
    <cofactor evidence="13">
        <name>Mg(2+)</name>
        <dbReference type="ChEBI" id="CHEBI:18420"/>
    </cofactor>
</comment>
<evidence type="ECO:0000313" key="14">
    <source>
        <dbReference type="EMBL" id="HIR04951.1"/>
    </source>
</evidence>
<evidence type="ECO:0000256" key="7">
    <source>
        <dbReference type="ARBA" id="ARBA00016549"/>
    </source>
</evidence>
<accession>A0A9D1D4A3</accession>
<dbReference type="SUPFAM" id="SSF89562">
    <property type="entry name" value="RraA-like"/>
    <property type="match status" value="1"/>
</dbReference>
<keyword evidence="13" id="KW-0479">Metal-binding</keyword>
<name>A0A9D1D4A3_9FIRM</name>
<dbReference type="Proteomes" id="UP000824250">
    <property type="component" value="Unassembled WGS sequence"/>
</dbReference>
<evidence type="ECO:0000313" key="15">
    <source>
        <dbReference type="Proteomes" id="UP000824250"/>
    </source>
</evidence>
<dbReference type="EC" id="4.1.3.17" evidence="5"/>
<comment type="similarity">
    <text evidence="3">Belongs to the class II aldolase/RraA-like family.</text>
</comment>
<gene>
    <name evidence="14" type="ORF">IAB28_03170</name>
</gene>
<comment type="cofactor">
    <cofactor evidence="2">
        <name>a divalent metal cation</name>
        <dbReference type="ChEBI" id="CHEBI:60240"/>
    </cofactor>
</comment>
<proteinExistence type="inferred from homology"/>
<dbReference type="Gene3D" id="3.50.30.40">
    <property type="entry name" value="Ribonuclease E inhibitor RraA/RraA-like"/>
    <property type="match status" value="1"/>
</dbReference>
<dbReference type="EMBL" id="DVGC01000015">
    <property type="protein sequence ID" value="HIR04951.1"/>
    <property type="molecule type" value="Genomic_DNA"/>
</dbReference>